<dbReference type="PANTHER" id="PTHR11820:SF114">
    <property type="entry name" value="4-HYDROXYPHENYLACETATE CATABOLISM PROTEIN"/>
    <property type="match status" value="1"/>
</dbReference>
<gene>
    <name evidence="3" type="ORF">C7389_1139</name>
</gene>
<evidence type="ECO:0000259" key="2">
    <source>
        <dbReference type="Pfam" id="PF01557"/>
    </source>
</evidence>
<keyword evidence="4" id="KW-1185">Reference proteome</keyword>
<feature type="domain" description="Fumarylacetoacetase-like C-terminal" evidence="2">
    <location>
        <begin position="11"/>
        <end position="213"/>
    </location>
</feature>
<evidence type="ECO:0000313" key="4">
    <source>
        <dbReference type="Proteomes" id="UP000295129"/>
    </source>
</evidence>
<comment type="caution">
    <text evidence="3">The sequence shown here is derived from an EMBL/GenBank/DDBJ whole genome shotgun (WGS) entry which is preliminary data.</text>
</comment>
<reference evidence="3 4" key="1">
    <citation type="submission" date="2019-03" db="EMBL/GenBank/DDBJ databases">
        <title>Genomic Encyclopedia of Type Strains, Phase IV (KMG-IV): sequencing the most valuable type-strain genomes for metagenomic binning, comparative biology and taxonomic classification.</title>
        <authorList>
            <person name="Goeker M."/>
        </authorList>
    </citation>
    <scope>NUCLEOTIDE SEQUENCE [LARGE SCALE GENOMIC DNA]</scope>
    <source>
        <strain evidence="3 4">DSM 12121</strain>
    </source>
</reference>
<dbReference type="PANTHER" id="PTHR11820">
    <property type="entry name" value="ACYLPYRUVASE"/>
    <property type="match status" value="1"/>
</dbReference>
<keyword evidence="1" id="KW-0479">Metal-binding</keyword>
<dbReference type="InterPro" id="IPR036663">
    <property type="entry name" value="Fumarylacetoacetase_C_sf"/>
</dbReference>
<accession>A0A4R6DWZ2</accession>
<dbReference type="EMBL" id="SNVV01000013">
    <property type="protein sequence ID" value="TDN48888.1"/>
    <property type="molecule type" value="Genomic_DNA"/>
</dbReference>
<dbReference type="SUPFAM" id="SSF56529">
    <property type="entry name" value="FAH"/>
    <property type="match status" value="1"/>
</dbReference>
<evidence type="ECO:0000256" key="1">
    <source>
        <dbReference type="ARBA" id="ARBA00022723"/>
    </source>
</evidence>
<organism evidence="3 4">
    <name type="scientific">Azoarcus indigens</name>
    <dbReference type="NCBI Taxonomy" id="29545"/>
    <lineage>
        <taxon>Bacteria</taxon>
        <taxon>Pseudomonadati</taxon>
        <taxon>Pseudomonadota</taxon>
        <taxon>Betaproteobacteria</taxon>
        <taxon>Rhodocyclales</taxon>
        <taxon>Zoogloeaceae</taxon>
        <taxon>Azoarcus</taxon>
    </lineage>
</organism>
<dbReference type="Pfam" id="PF01557">
    <property type="entry name" value="FAA_hydrolase"/>
    <property type="match status" value="1"/>
</dbReference>
<dbReference type="Proteomes" id="UP000295129">
    <property type="component" value="Unassembled WGS sequence"/>
</dbReference>
<name>A0A4R6DWZ2_9RHOO</name>
<proteinExistence type="predicted"/>
<protein>
    <submittedName>
        <fullName evidence="3">5-carboxy-2-oxohept-3-enedioate decarboxylase HpaG1 subunit</fullName>
    </submittedName>
</protein>
<dbReference type="InterPro" id="IPR011234">
    <property type="entry name" value="Fumarylacetoacetase-like_C"/>
</dbReference>
<dbReference type="Gene3D" id="3.90.850.10">
    <property type="entry name" value="Fumarylacetoacetase-like, C-terminal domain"/>
    <property type="match status" value="1"/>
</dbReference>
<sequence length="220" mass="22821">MTSKPLPLAGTVYGVVMNDRVSVARLGAAAAEAPYKGAPRAPVLYIKPANTLAAEGAAVRLPQGEARVEVAATVGIVFGAPAARRTPADALETVAGYLLVADLSLPHASYYRPAIREKCFDGACPVAARVVPVAEAGTLAHLTLHTFFDGLPVAERTLADLLRDVPQLIADVSEFMTLHTGDVLLVGVEYQSPQAAPGTKVRIDGGALGALAFSIAEEAR</sequence>
<dbReference type="GO" id="GO:0046872">
    <property type="term" value="F:metal ion binding"/>
    <property type="evidence" value="ECO:0007669"/>
    <property type="project" value="UniProtKB-KW"/>
</dbReference>
<dbReference type="GO" id="GO:0003824">
    <property type="term" value="F:catalytic activity"/>
    <property type="evidence" value="ECO:0007669"/>
    <property type="project" value="InterPro"/>
</dbReference>
<dbReference type="RefSeq" id="WP_162851749.1">
    <property type="nucleotide sequence ID" value="NZ_SNVV01000013.1"/>
</dbReference>
<evidence type="ECO:0000313" key="3">
    <source>
        <dbReference type="EMBL" id="TDN48888.1"/>
    </source>
</evidence>
<dbReference type="AlphaFoldDB" id="A0A4R6DWZ2"/>